<dbReference type="InterPro" id="IPR001680">
    <property type="entry name" value="WD40_rpt"/>
</dbReference>
<organism evidence="4 5">
    <name type="scientific">Rhodocollybia butyracea</name>
    <dbReference type="NCBI Taxonomy" id="206335"/>
    <lineage>
        <taxon>Eukaryota</taxon>
        <taxon>Fungi</taxon>
        <taxon>Dikarya</taxon>
        <taxon>Basidiomycota</taxon>
        <taxon>Agaricomycotina</taxon>
        <taxon>Agaricomycetes</taxon>
        <taxon>Agaricomycetidae</taxon>
        <taxon>Agaricales</taxon>
        <taxon>Marasmiineae</taxon>
        <taxon>Omphalotaceae</taxon>
        <taxon>Rhodocollybia</taxon>
    </lineage>
</organism>
<dbReference type="SMART" id="SM00320">
    <property type="entry name" value="WD40"/>
    <property type="match status" value="5"/>
</dbReference>
<dbReference type="GO" id="GO:1990234">
    <property type="term" value="C:transferase complex"/>
    <property type="evidence" value="ECO:0007669"/>
    <property type="project" value="UniProtKB-ARBA"/>
</dbReference>
<feature type="repeat" description="WD" evidence="3">
    <location>
        <begin position="166"/>
        <end position="208"/>
    </location>
</feature>
<sequence length="375" mass="40362">MPGKMSSSCSVCHQLDFFPPMPLLEFKSTSTSLLAMPDTFETPPTDSHNFRRIGCMTSASPFASSANSEPCRTPLKRFPPIPVTSASSLFAVPDTVETPVALPPITSGDSQSVAQGPSYIGHLTQDLSFPNLKEKVIAPCALATGYDIAVTSCIWNSETGEKHCVLEEHTGVVRSVAFSSPDGTYIASSSDDKTIRIWDSETGGEKKVLRGHTDWVQSVAYSPDGKKVVSGSSDQTIRIWNLETGEELHVLQGHTGPVMSVAFSPDGSRIVSGSYDGTVRIWDAGTGKEVGAPLEGHTDSVLSVVYSPTGKHIASGSWDRTVRLWSAEMCELVCVLEGHTSYVWSVAFTPDGKQIASGSWDGTLRLWDVEMGRVR</sequence>
<dbReference type="PROSITE" id="PS50294">
    <property type="entry name" value="WD_REPEATS_REGION"/>
    <property type="match status" value="5"/>
</dbReference>
<dbReference type="PRINTS" id="PR00319">
    <property type="entry name" value="GPROTEINB"/>
</dbReference>
<name>A0A9P5P8J7_9AGAR</name>
<dbReference type="OrthoDB" id="674604at2759"/>
<dbReference type="InterPro" id="IPR015943">
    <property type="entry name" value="WD40/YVTN_repeat-like_dom_sf"/>
</dbReference>
<dbReference type="GO" id="GO:0005634">
    <property type="term" value="C:nucleus"/>
    <property type="evidence" value="ECO:0007669"/>
    <property type="project" value="TreeGrafter"/>
</dbReference>
<comment type="caution">
    <text evidence="4">The sequence shown here is derived from an EMBL/GenBank/DDBJ whole genome shotgun (WGS) entry which is preliminary data.</text>
</comment>
<dbReference type="PROSITE" id="PS00678">
    <property type="entry name" value="WD_REPEATS_1"/>
    <property type="match status" value="3"/>
</dbReference>
<evidence type="ECO:0000256" key="2">
    <source>
        <dbReference type="ARBA" id="ARBA00022737"/>
    </source>
</evidence>
<dbReference type="CDD" id="cd00200">
    <property type="entry name" value="WD40"/>
    <property type="match status" value="1"/>
</dbReference>
<dbReference type="PANTHER" id="PTHR22847">
    <property type="entry name" value="WD40 REPEAT PROTEIN"/>
    <property type="match status" value="1"/>
</dbReference>
<dbReference type="Proteomes" id="UP000772434">
    <property type="component" value="Unassembled WGS sequence"/>
</dbReference>
<evidence type="ECO:0000256" key="3">
    <source>
        <dbReference type="PROSITE-ProRule" id="PRU00221"/>
    </source>
</evidence>
<dbReference type="InterPro" id="IPR036322">
    <property type="entry name" value="WD40_repeat_dom_sf"/>
</dbReference>
<keyword evidence="5" id="KW-1185">Reference proteome</keyword>
<evidence type="ECO:0000313" key="4">
    <source>
        <dbReference type="EMBL" id="KAF9058721.1"/>
    </source>
</evidence>
<feature type="repeat" description="WD" evidence="3">
    <location>
        <begin position="251"/>
        <end position="292"/>
    </location>
</feature>
<dbReference type="InterPro" id="IPR020472">
    <property type="entry name" value="WD40_PAC1"/>
</dbReference>
<evidence type="ECO:0000313" key="5">
    <source>
        <dbReference type="Proteomes" id="UP000772434"/>
    </source>
</evidence>
<dbReference type="AlphaFoldDB" id="A0A9P5P8J7"/>
<evidence type="ECO:0000256" key="1">
    <source>
        <dbReference type="ARBA" id="ARBA00022574"/>
    </source>
</evidence>
<dbReference type="InterPro" id="IPR019775">
    <property type="entry name" value="WD40_repeat_CS"/>
</dbReference>
<feature type="repeat" description="WD" evidence="3">
    <location>
        <begin position="336"/>
        <end position="375"/>
    </location>
</feature>
<dbReference type="EMBL" id="JADNRY010000356">
    <property type="protein sequence ID" value="KAF9058721.1"/>
    <property type="molecule type" value="Genomic_DNA"/>
</dbReference>
<feature type="repeat" description="WD" evidence="3">
    <location>
        <begin position="294"/>
        <end position="326"/>
    </location>
</feature>
<dbReference type="SUPFAM" id="SSF50978">
    <property type="entry name" value="WD40 repeat-like"/>
    <property type="match status" value="1"/>
</dbReference>
<dbReference type="PROSITE" id="PS50082">
    <property type="entry name" value="WD_REPEATS_2"/>
    <property type="match status" value="5"/>
</dbReference>
<gene>
    <name evidence="4" type="ORF">BDP27DRAFT_1432372</name>
</gene>
<reference evidence="4" key="1">
    <citation type="submission" date="2020-11" db="EMBL/GenBank/DDBJ databases">
        <authorList>
            <consortium name="DOE Joint Genome Institute"/>
            <person name="Ahrendt S."/>
            <person name="Riley R."/>
            <person name="Andreopoulos W."/>
            <person name="Labutti K."/>
            <person name="Pangilinan J."/>
            <person name="Ruiz-Duenas F.J."/>
            <person name="Barrasa J.M."/>
            <person name="Sanchez-Garcia M."/>
            <person name="Camarero S."/>
            <person name="Miyauchi S."/>
            <person name="Serrano A."/>
            <person name="Linde D."/>
            <person name="Babiker R."/>
            <person name="Drula E."/>
            <person name="Ayuso-Fernandez I."/>
            <person name="Pacheco R."/>
            <person name="Padilla G."/>
            <person name="Ferreira P."/>
            <person name="Barriuso J."/>
            <person name="Kellner H."/>
            <person name="Castanera R."/>
            <person name="Alfaro M."/>
            <person name="Ramirez L."/>
            <person name="Pisabarro A.G."/>
            <person name="Kuo A."/>
            <person name="Tritt A."/>
            <person name="Lipzen A."/>
            <person name="He G."/>
            <person name="Yan M."/>
            <person name="Ng V."/>
            <person name="Cullen D."/>
            <person name="Martin F."/>
            <person name="Rosso M.-N."/>
            <person name="Henrissat B."/>
            <person name="Hibbett D."/>
            <person name="Martinez A.T."/>
            <person name="Grigoriev I.V."/>
        </authorList>
    </citation>
    <scope>NUCLEOTIDE SEQUENCE</scope>
    <source>
        <strain evidence="4">AH 40177</strain>
    </source>
</reference>
<protein>
    <submittedName>
        <fullName evidence="4">WD40-repeat-containing domain protein</fullName>
    </submittedName>
</protein>
<dbReference type="PANTHER" id="PTHR22847:SF637">
    <property type="entry name" value="WD REPEAT DOMAIN 5B"/>
    <property type="match status" value="1"/>
</dbReference>
<keyword evidence="1 3" id="KW-0853">WD repeat</keyword>
<dbReference type="PRINTS" id="PR00320">
    <property type="entry name" value="GPROTEINBRPT"/>
</dbReference>
<accession>A0A9P5P8J7</accession>
<dbReference type="Pfam" id="PF00400">
    <property type="entry name" value="WD40"/>
    <property type="match status" value="5"/>
</dbReference>
<proteinExistence type="predicted"/>
<dbReference type="InterPro" id="IPR001632">
    <property type="entry name" value="WD40_G-protein_beta-like"/>
</dbReference>
<feature type="repeat" description="WD" evidence="3">
    <location>
        <begin position="209"/>
        <end position="250"/>
    </location>
</feature>
<dbReference type="Gene3D" id="2.130.10.10">
    <property type="entry name" value="YVTN repeat-like/Quinoprotein amine dehydrogenase"/>
    <property type="match status" value="3"/>
</dbReference>
<keyword evidence="2" id="KW-0677">Repeat</keyword>